<name>A0A9Q3B8P2_9BASI</name>
<protein>
    <recommendedName>
        <fullName evidence="3">Integrase catalytic domain-containing protein</fullName>
    </recommendedName>
</protein>
<sequence>MINLQEPSRPWEIAHMHWVTGLPPGDDRIYNSYLVIVGRFSKTSIFFLCHRDDTAIDTALPIWDRVVSWTGILTNILAFSTTYHPLIDGLAERMTQTLEDMVRRFCAYGLDLKDSD</sequence>
<dbReference type="Proteomes" id="UP000765509">
    <property type="component" value="Unassembled WGS sequence"/>
</dbReference>
<dbReference type="SUPFAM" id="SSF53098">
    <property type="entry name" value="Ribonuclease H-like"/>
    <property type="match status" value="1"/>
</dbReference>
<reference evidence="1" key="1">
    <citation type="submission" date="2021-03" db="EMBL/GenBank/DDBJ databases">
        <title>Draft genome sequence of rust myrtle Austropuccinia psidii MF-1, a brazilian biotype.</title>
        <authorList>
            <person name="Quecine M.C."/>
            <person name="Pachon D.M.R."/>
            <person name="Bonatelli M.L."/>
            <person name="Correr F.H."/>
            <person name="Franceschini L.M."/>
            <person name="Leite T.F."/>
            <person name="Margarido G.R.A."/>
            <person name="Almeida C.A."/>
            <person name="Ferrarezi J.A."/>
            <person name="Labate C.A."/>
        </authorList>
    </citation>
    <scope>NUCLEOTIDE SEQUENCE</scope>
    <source>
        <strain evidence="1">MF-1</strain>
    </source>
</reference>
<accession>A0A9Q3B8P2</accession>
<organism evidence="1 2">
    <name type="scientific">Austropuccinia psidii MF-1</name>
    <dbReference type="NCBI Taxonomy" id="1389203"/>
    <lineage>
        <taxon>Eukaryota</taxon>
        <taxon>Fungi</taxon>
        <taxon>Dikarya</taxon>
        <taxon>Basidiomycota</taxon>
        <taxon>Pucciniomycotina</taxon>
        <taxon>Pucciniomycetes</taxon>
        <taxon>Pucciniales</taxon>
        <taxon>Sphaerophragmiaceae</taxon>
        <taxon>Austropuccinia</taxon>
    </lineage>
</organism>
<comment type="caution">
    <text evidence="1">The sequence shown here is derived from an EMBL/GenBank/DDBJ whole genome shotgun (WGS) entry which is preliminary data.</text>
</comment>
<evidence type="ECO:0000313" key="1">
    <source>
        <dbReference type="EMBL" id="MBW0460801.1"/>
    </source>
</evidence>
<dbReference type="AlphaFoldDB" id="A0A9Q3B8P2"/>
<dbReference type="EMBL" id="AVOT02000060">
    <property type="protein sequence ID" value="MBW0460801.1"/>
    <property type="molecule type" value="Genomic_DNA"/>
</dbReference>
<keyword evidence="2" id="KW-1185">Reference proteome</keyword>
<dbReference type="InterPro" id="IPR012337">
    <property type="entry name" value="RNaseH-like_sf"/>
</dbReference>
<evidence type="ECO:0000313" key="2">
    <source>
        <dbReference type="Proteomes" id="UP000765509"/>
    </source>
</evidence>
<evidence type="ECO:0008006" key="3">
    <source>
        <dbReference type="Google" id="ProtNLM"/>
    </source>
</evidence>
<gene>
    <name evidence="1" type="ORF">O181_000516</name>
</gene>
<proteinExistence type="predicted"/>